<accession>V8R9L7</accession>
<keyword evidence="2" id="KW-0732">Signal</keyword>
<dbReference type="PATRIC" id="fig|1395516.4.peg.604"/>
<name>V8R9L7_9PSED</name>
<reference evidence="3" key="1">
    <citation type="journal article" date="2014" name="Genome Announc.">
        <title>Draft Genome Sequence of Pseudomonas moraviensis R28-S.</title>
        <authorList>
            <person name="Hunter S.S."/>
            <person name="Yano H."/>
            <person name="Loftie-Eaton W."/>
            <person name="Hughes J."/>
            <person name="De Gelder L."/>
            <person name="Stragier P."/>
            <person name="De Vos P."/>
            <person name="Settles M.L."/>
            <person name="Top E.M."/>
        </authorList>
    </citation>
    <scope>NUCLEOTIDE SEQUENCE [LARGE SCALE GENOMIC DNA]</scope>
    <source>
        <strain evidence="3">R28-S</strain>
    </source>
</reference>
<gene>
    <name evidence="3" type="ORF">PMO01_02960</name>
</gene>
<dbReference type="Proteomes" id="UP000024771">
    <property type="component" value="Chromosome"/>
</dbReference>
<feature type="chain" id="PRO_5004772525" evidence="2">
    <location>
        <begin position="19"/>
        <end position="89"/>
    </location>
</feature>
<protein>
    <submittedName>
        <fullName evidence="3">Uncharacterized protein</fullName>
    </submittedName>
</protein>
<feature type="region of interest" description="Disordered" evidence="1">
    <location>
        <begin position="55"/>
        <end position="89"/>
    </location>
</feature>
<comment type="caution">
    <text evidence="3">The sequence shown here is derived from an EMBL/GenBank/DDBJ whole genome shotgun (WGS) entry which is preliminary data.</text>
</comment>
<organism evidence="3">
    <name type="scientific">Pseudomonas moraviensis R28-S</name>
    <dbReference type="NCBI Taxonomy" id="1395516"/>
    <lineage>
        <taxon>Bacteria</taxon>
        <taxon>Pseudomonadati</taxon>
        <taxon>Pseudomonadota</taxon>
        <taxon>Gammaproteobacteria</taxon>
        <taxon>Pseudomonadales</taxon>
        <taxon>Pseudomonadaceae</taxon>
        <taxon>Pseudomonas</taxon>
    </lineage>
</organism>
<evidence type="ECO:0000313" key="3">
    <source>
        <dbReference type="EMBL" id="ETF07969.1"/>
    </source>
</evidence>
<evidence type="ECO:0000256" key="1">
    <source>
        <dbReference type="SAM" id="MobiDB-lite"/>
    </source>
</evidence>
<sequence length="89" mass="9330">MRAMIITALLLVVGHAGANEQVISVQHDSARGVTCWILNNTGISCLPDSSLPESGTIGRKAGRASQASSVTEKGLSVATPLPQDERFKL</sequence>
<feature type="signal peptide" evidence="2">
    <location>
        <begin position="1"/>
        <end position="18"/>
    </location>
</feature>
<evidence type="ECO:0000256" key="2">
    <source>
        <dbReference type="SAM" id="SignalP"/>
    </source>
</evidence>
<dbReference type="HOGENOM" id="CLU_2452307_0_0_6"/>
<dbReference type="EMBL" id="AYMZ01000003">
    <property type="protein sequence ID" value="ETF07969.1"/>
    <property type="molecule type" value="Genomic_DNA"/>
</dbReference>
<proteinExistence type="predicted"/>
<dbReference type="AlphaFoldDB" id="V8R9L7"/>